<gene>
    <name evidence="4" type="ORF">BIV57_16565</name>
</gene>
<dbReference type="OrthoDB" id="6064711at2"/>
<dbReference type="PANTHER" id="PTHR43464:SF19">
    <property type="entry name" value="UBIQUINONE BIOSYNTHESIS O-METHYLTRANSFERASE, MITOCHONDRIAL"/>
    <property type="match status" value="1"/>
</dbReference>
<dbReference type="CDD" id="cd02440">
    <property type="entry name" value="AdoMet_MTases"/>
    <property type="match status" value="1"/>
</dbReference>
<dbReference type="InterPro" id="IPR029063">
    <property type="entry name" value="SAM-dependent_MTases_sf"/>
</dbReference>
<proteinExistence type="predicted"/>
<sequence length="206" mass="21871">MSMSEPDTLSTAEAAYTQRLITSERSGLKRLLPTQAPYHWNLRSLGLGGIRVLDIGCGIGRNLAVCGAGSVGVDHNPSSVAAARARGLVAFTADELIGRGGVGRFDALLCAHVLEHLTETDGTALLASYLPMVRPGGLVVLITPQEAGFASDPTHIRFVDADALRAIASRAGLEELHNYSFPLPRRTGRVFRYNEFVYAGTVPGVG</sequence>
<comment type="caution">
    <text evidence="4">The sequence shown here is derived from an EMBL/GenBank/DDBJ whole genome shotgun (WGS) entry which is preliminary data.</text>
</comment>
<dbReference type="GO" id="GO:0008168">
    <property type="term" value="F:methyltransferase activity"/>
    <property type="evidence" value="ECO:0007669"/>
    <property type="project" value="UniProtKB-KW"/>
</dbReference>
<dbReference type="Proteomes" id="UP000243342">
    <property type="component" value="Unassembled WGS sequence"/>
</dbReference>
<keyword evidence="3" id="KW-0949">S-adenosyl-L-methionine</keyword>
<evidence type="ECO:0000256" key="3">
    <source>
        <dbReference type="ARBA" id="ARBA00022691"/>
    </source>
</evidence>
<dbReference type="EMBL" id="MLCF01000097">
    <property type="protein sequence ID" value="OIV36390.1"/>
    <property type="molecule type" value="Genomic_DNA"/>
</dbReference>
<organism evidence="4 5">
    <name type="scientific">Mangrovactinospora gilvigrisea</name>
    <dbReference type="NCBI Taxonomy" id="1428644"/>
    <lineage>
        <taxon>Bacteria</taxon>
        <taxon>Bacillati</taxon>
        <taxon>Actinomycetota</taxon>
        <taxon>Actinomycetes</taxon>
        <taxon>Kitasatosporales</taxon>
        <taxon>Streptomycetaceae</taxon>
        <taxon>Mangrovactinospora</taxon>
    </lineage>
</organism>
<protein>
    <submittedName>
        <fullName evidence="4">Methyltransferase type 11</fullName>
    </submittedName>
</protein>
<evidence type="ECO:0000256" key="1">
    <source>
        <dbReference type="ARBA" id="ARBA00022603"/>
    </source>
</evidence>
<evidence type="ECO:0000256" key="2">
    <source>
        <dbReference type="ARBA" id="ARBA00022679"/>
    </source>
</evidence>
<accession>A0A1J7BCK9</accession>
<dbReference type="PANTHER" id="PTHR43464">
    <property type="entry name" value="METHYLTRANSFERASE"/>
    <property type="match status" value="1"/>
</dbReference>
<dbReference type="Gene3D" id="3.40.50.150">
    <property type="entry name" value="Vaccinia Virus protein VP39"/>
    <property type="match status" value="1"/>
</dbReference>
<keyword evidence="5" id="KW-1185">Reference proteome</keyword>
<evidence type="ECO:0000313" key="5">
    <source>
        <dbReference type="Proteomes" id="UP000243342"/>
    </source>
</evidence>
<evidence type="ECO:0000313" key="4">
    <source>
        <dbReference type="EMBL" id="OIV36390.1"/>
    </source>
</evidence>
<reference evidence="4 5" key="1">
    <citation type="submission" date="2016-10" db="EMBL/GenBank/DDBJ databases">
        <title>Genome sequence of Streptomyces gilvigriseus MUSC 26.</title>
        <authorList>
            <person name="Lee L.-H."/>
            <person name="Ser H.-L."/>
        </authorList>
    </citation>
    <scope>NUCLEOTIDE SEQUENCE [LARGE SCALE GENOMIC DNA]</scope>
    <source>
        <strain evidence="4 5">MUSC 26</strain>
    </source>
</reference>
<dbReference type="Pfam" id="PF13489">
    <property type="entry name" value="Methyltransf_23"/>
    <property type="match status" value="1"/>
</dbReference>
<keyword evidence="1 4" id="KW-0489">Methyltransferase</keyword>
<dbReference type="AlphaFoldDB" id="A0A1J7BCK9"/>
<name>A0A1J7BCK9_9ACTN</name>
<dbReference type="GO" id="GO:0032259">
    <property type="term" value="P:methylation"/>
    <property type="evidence" value="ECO:0007669"/>
    <property type="project" value="UniProtKB-KW"/>
</dbReference>
<dbReference type="STRING" id="1428644.BIV57_16565"/>
<dbReference type="SUPFAM" id="SSF53335">
    <property type="entry name" value="S-adenosyl-L-methionine-dependent methyltransferases"/>
    <property type="match status" value="1"/>
</dbReference>
<keyword evidence="2 4" id="KW-0808">Transferase</keyword>